<evidence type="ECO:0000256" key="1">
    <source>
        <dbReference type="ARBA" id="ARBA00004496"/>
    </source>
</evidence>
<keyword evidence="6" id="KW-1185">Reference proteome</keyword>
<comment type="subcellular location">
    <subcellularLocation>
        <location evidence="1">Cytoplasm</location>
    </subcellularLocation>
</comment>
<name>A0A1H3AL81_9PSEU</name>
<accession>A0A1H3AL81</accession>
<evidence type="ECO:0000313" key="6">
    <source>
        <dbReference type="Proteomes" id="UP000199515"/>
    </source>
</evidence>
<evidence type="ECO:0000256" key="3">
    <source>
        <dbReference type="ARBA" id="ARBA00022490"/>
    </source>
</evidence>
<comment type="similarity">
    <text evidence="2">Belongs to the EspG family.</text>
</comment>
<evidence type="ECO:0000256" key="4">
    <source>
        <dbReference type="ARBA" id="ARBA00023186"/>
    </source>
</evidence>
<keyword evidence="4" id="KW-0143">Chaperone</keyword>
<dbReference type="EMBL" id="FNON01000002">
    <property type="protein sequence ID" value="SDX30365.1"/>
    <property type="molecule type" value="Genomic_DNA"/>
</dbReference>
<dbReference type="STRING" id="589385.SAMN05421504_102970"/>
<dbReference type="Pfam" id="PF14011">
    <property type="entry name" value="ESX-1_EspG"/>
    <property type="match status" value="1"/>
</dbReference>
<dbReference type="Proteomes" id="UP000199515">
    <property type="component" value="Unassembled WGS sequence"/>
</dbReference>
<dbReference type="InterPro" id="IPR025734">
    <property type="entry name" value="EspG"/>
</dbReference>
<proteinExistence type="inferred from homology"/>
<dbReference type="OrthoDB" id="3685017at2"/>
<dbReference type="RefSeq" id="WP_091288787.1">
    <property type="nucleotide sequence ID" value="NZ_FNON01000002.1"/>
</dbReference>
<gene>
    <name evidence="5" type="ORF">SAMN05421504_102970</name>
</gene>
<evidence type="ECO:0000256" key="2">
    <source>
        <dbReference type="ARBA" id="ARBA00006411"/>
    </source>
</evidence>
<protein>
    <submittedName>
        <fullName evidence="5">EspG family protein</fullName>
    </submittedName>
</protein>
<organism evidence="5 6">
    <name type="scientific">Amycolatopsis xylanica</name>
    <dbReference type="NCBI Taxonomy" id="589385"/>
    <lineage>
        <taxon>Bacteria</taxon>
        <taxon>Bacillati</taxon>
        <taxon>Actinomycetota</taxon>
        <taxon>Actinomycetes</taxon>
        <taxon>Pseudonocardiales</taxon>
        <taxon>Pseudonocardiaceae</taxon>
        <taxon>Amycolatopsis</taxon>
    </lineage>
</organism>
<keyword evidence="3" id="KW-0963">Cytoplasm</keyword>
<dbReference type="AlphaFoldDB" id="A0A1H3AL81"/>
<sequence length="265" mass="28458">MLANQVTVATATLINLIRRRDGEPHTVLAETPTFYDQSAQRKEDDRVNAELARYGLFGPRGLDSGLKATLEAVARPQLEYYAWIDGGYEGKALKYTLLAGSAGGEGFVLARNPEHEGVVLASVKPSEVLESFIEQIPKLAPGRGHPLVVPKSQVAGVSAATTAQDDGYSVLRSGQASAGSQEAGELRRILGLRRMGGGSLYVAARGRTGNRQRIERPVNYIDTSEGRWLTEEVPGSGEPAIAFTPANQQLLAERLQSAQGRLFAS</sequence>
<evidence type="ECO:0000313" key="5">
    <source>
        <dbReference type="EMBL" id="SDX30365.1"/>
    </source>
</evidence>
<reference evidence="5 6" key="1">
    <citation type="submission" date="2016-10" db="EMBL/GenBank/DDBJ databases">
        <authorList>
            <person name="de Groot N.N."/>
        </authorList>
    </citation>
    <scope>NUCLEOTIDE SEQUENCE [LARGE SCALE GENOMIC DNA]</scope>
    <source>
        <strain evidence="5 6">CPCC 202699</strain>
    </source>
</reference>